<feature type="region of interest" description="Disordered" evidence="1">
    <location>
        <begin position="928"/>
        <end position="981"/>
    </location>
</feature>
<feature type="compositionally biased region" description="Low complexity" evidence="1">
    <location>
        <begin position="1012"/>
        <end position="1033"/>
    </location>
</feature>
<gene>
    <name evidence="2" type="ORF">VaNZ11_006031</name>
</gene>
<proteinExistence type="predicted"/>
<feature type="region of interest" description="Disordered" evidence="1">
    <location>
        <begin position="572"/>
        <end position="609"/>
    </location>
</feature>
<comment type="caution">
    <text evidence="2">The sequence shown here is derived from an EMBL/GenBank/DDBJ whole genome shotgun (WGS) entry which is preliminary data.</text>
</comment>
<feature type="region of interest" description="Disordered" evidence="1">
    <location>
        <begin position="826"/>
        <end position="912"/>
    </location>
</feature>
<feature type="compositionally biased region" description="Acidic residues" evidence="1">
    <location>
        <begin position="940"/>
        <end position="956"/>
    </location>
</feature>
<feature type="compositionally biased region" description="Basic and acidic residues" evidence="1">
    <location>
        <begin position="1075"/>
        <end position="1085"/>
    </location>
</feature>
<sequence>MKYQTLIALEGRSDVSLLRTALVLRRSCLTFSAAPTASTSRADRGKSRKFSDSSSAQNGSLRGDNFGRTMGPPSDVGHHSSAFLRSSPKGGSSSSPSRARRLADSVPDNFNTGRFEKRSNNEFGASTGAAGGSFRPPASSSAPGSDLGGRCRSDEERAARKAARFADKAATAARNSQGCCYGCGAMLQTEVPLGAGYVAPDKYTVRKRHRQLDKVLCHRCSELCNGAMIPAVQDFTQKLQLRQLMDEAAPGSRVGAAGAPSCSEVALSGAAAHVQANGSIDDASTASLLGKVLVSPEQLRGQLKTLALRAAVVVLLVDLTDAGGSLMSRVRDMVGRNPIVMVGTKMDLLPEGCRPGAVADWLSGAAAAKKLNVVSVHLVSSHTGEGMSAAVSAICSERKSRDVYVVGAANVGKSAFVRAMLKEMARTDPAAIGMGKYLPVESAMPGTTLGLIPLRAFSGGGLLFDTPGVHLHHRIPHMLSPTELKLLHPRRRLAAFVPPLPVELAEGEEEEANATGGATTDPRVGADGKGKSAWNGDGLAGMIGHDGEGVVRRGRGGLKIVDHSPTDEYGIPITGLDAGVRRSSGRKGGDPLVDRPTGRSGGGGGGGTIKGAQTVRATYMWSDLVRIDVLSGPPSTALVFYGPSTMRAVGLPYIPSDRKLQVDYIGDSSSSSSNVLVCTESVAMRGGLQPKEMLVRANGGVGSSSPLADVAVSGLPGWVSVWAPRAKQDVRLRVWAPRGVEVMLRPSLPCNLPASLERAWLGGQGRGGAEGAQRGEADGEPAELGEWSRALADGVGDPTADPAWWEAMAALKDEDLPGYDVAVAARAGRRSGSSSSSRQLSGGNGRGKTAGRWAGKGVSGTEDGEAIHLGGGGDDDDLPDWDEEAELLDEGDDDDEEDEEDEKEDDDEERVVVTARVEDILKRPRLDVLGQMDLGRANGDDEDGVSDDEAAEEEDGIASFTLTKSVGRRQRRDGPAADGMWDPLLTTAVVPAAMPMTQTLTRRGYVGGAGSGRQSAAASAASRRPPAMAAAASRPRDMLTAEGEQEEVSEAAWGNTPGVESDDQELEALGYARQRTVEVRGESRRAGRPRLGRRRKVVQVAVVSEDEHREVE</sequence>
<name>A0ABQ5S141_9CHLO</name>
<dbReference type="SUPFAM" id="SSF52540">
    <property type="entry name" value="P-loop containing nucleoside triphosphate hydrolases"/>
    <property type="match status" value="1"/>
</dbReference>
<dbReference type="InterPro" id="IPR027417">
    <property type="entry name" value="P-loop_NTPase"/>
</dbReference>
<evidence type="ECO:0000256" key="1">
    <source>
        <dbReference type="SAM" id="MobiDB-lite"/>
    </source>
</evidence>
<feature type="compositionally biased region" description="Low complexity" evidence="1">
    <location>
        <begin position="826"/>
        <end position="841"/>
    </location>
</feature>
<feature type="region of interest" description="Disordered" evidence="1">
    <location>
        <begin position="763"/>
        <end position="782"/>
    </location>
</feature>
<reference evidence="2 3" key="1">
    <citation type="journal article" date="2023" name="IScience">
        <title>Expanded male sex-determining region conserved during the evolution of homothallism in the green alga Volvox.</title>
        <authorList>
            <person name="Yamamoto K."/>
            <person name="Matsuzaki R."/>
            <person name="Mahakham W."/>
            <person name="Heman W."/>
            <person name="Sekimoto H."/>
            <person name="Kawachi M."/>
            <person name="Minakuchi Y."/>
            <person name="Toyoda A."/>
            <person name="Nozaki H."/>
        </authorList>
    </citation>
    <scope>NUCLEOTIDE SEQUENCE [LARGE SCALE GENOMIC DNA]</scope>
    <source>
        <strain evidence="2 3">NIES-4468</strain>
    </source>
</reference>
<feature type="region of interest" description="Disordered" evidence="1">
    <location>
        <begin position="1003"/>
        <end position="1096"/>
    </location>
</feature>
<feature type="region of interest" description="Disordered" evidence="1">
    <location>
        <begin position="34"/>
        <end position="155"/>
    </location>
</feature>
<dbReference type="EMBL" id="BSDZ01000014">
    <property type="protein sequence ID" value="GLI63124.1"/>
    <property type="molecule type" value="Genomic_DNA"/>
</dbReference>
<feature type="compositionally biased region" description="Acidic residues" evidence="1">
    <location>
        <begin position="873"/>
        <end position="909"/>
    </location>
</feature>
<evidence type="ECO:0000313" key="3">
    <source>
        <dbReference type="Proteomes" id="UP001165090"/>
    </source>
</evidence>
<dbReference type="Proteomes" id="UP001165090">
    <property type="component" value="Unassembled WGS sequence"/>
</dbReference>
<keyword evidence="3" id="KW-1185">Reference proteome</keyword>
<feature type="compositionally biased region" description="Gly residues" evidence="1">
    <location>
        <begin position="599"/>
        <end position="609"/>
    </location>
</feature>
<evidence type="ECO:0000313" key="2">
    <source>
        <dbReference type="EMBL" id="GLI63124.1"/>
    </source>
</evidence>
<dbReference type="Gene3D" id="3.40.50.300">
    <property type="entry name" value="P-loop containing nucleotide triphosphate hydrolases"/>
    <property type="match status" value="1"/>
</dbReference>
<organism evidence="2 3">
    <name type="scientific">Volvox africanus</name>
    <dbReference type="NCBI Taxonomy" id="51714"/>
    <lineage>
        <taxon>Eukaryota</taxon>
        <taxon>Viridiplantae</taxon>
        <taxon>Chlorophyta</taxon>
        <taxon>core chlorophytes</taxon>
        <taxon>Chlorophyceae</taxon>
        <taxon>CS clade</taxon>
        <taxon>Chlamydomonadales</taxon>
        <taxon>Volvocaceae</taxon>
        <taxon>Volvox</taxon>
    </lineage>
</organism>
<evidence type="ECO:0008006" key="4">
    <source>
        <dbReference type="Google" id="ProtNLM"/>
    </source>
</evidence>
<feature type="compositionally biased region" description="Basic residues" evidence="1">
    <location>
        <begin position="1086"/>
        <end position="1096"/>
    </location>
</feature>
<feature type="compositionally biased region" description="Basic and acidic residues" evidence="1">
    <location>
        <begin position="41"/>
        <end position="51"/>
    </location>
</feature>
<protein>
    <recommendedName>
        <fullName evidence="4">G domain-containing protein</fullName>
    </recommendedName>
</protein>
<feature type="compositionally biased region" description="Basic and acidic residues" evidence="1">
    <location>
        <begin position="587"/>
        <end position="597"/>
    </location>
</feature>
<dbReference type="CDD" id="cd01855">
    <property type="entry name" value="YqeH"/>
    <property type="match status" value="1"/>
</dbReference>
<feature type="compositionally biased region" description="Low complexity" evidence="1">
    <location>
        <begin position="84"/>
        <end position="97"/>
    </location>
</feature>
<accession>A0ABQ5S141</accession>
<dbReference type="PANTHER" id="PTHR47569">
    <property type="entry name" value="NO-ASSOCIATED PROTEIN 1, CHLOROPLASTIC/MITOCHONDRIAL"/>
    <property type="match status" value="1"/>
</dbReference>
<dbReference type="InterPro" id="IPR044229">
    <property type="entry name" value="NOA1"/>
</dbReference>
<dbReference type="PANTHER" id="PTHR47569:SF2">
    <property type="entry name" value="NO-ASSOCIATED PROTEIN 1, CHLOROPLASTIC_MITOCHONDRIAL"/>
    <property type="match status" value="1"/>
</dbReference>
<feature type="region of interest" description="Disordered" evidence="1">
    <location>
        <begin position="507"/>
        <end position="529"/>
    </location>
</feature>